<proteinExistence type="predicted"/>
<dbReference type="Gene3D" id="3.40.50.1100">
    <property type="match status" value="1"/>
</dbReference>
<dbReference type="EMBL" id="FTOU01000025">
    <property type="protein sequence ID" value="SIT14844.1"/>
    <property type="molecule type" value="Genomic_DNA"/>
</dbReference>
<evidence type="ECO:0000256" key="1">
    <source>
        <dbReference type="ARBA" id="ARBA00001933"/>
    </source>
</evidence>
<comment type="caution">
    <text evidence="4">The sequence shown here is derived from an EMBL/GenBank/DDBJ whole genome shotgun (WGS) entry which is preliminary data.</text>
</comment>
<protein>
    <submittedName>
        <fullName evidence="4">Cysteine synthase A</fullName>
    </submittedName>
</protein>
<organism evidence="4 5">
    <name type="scientific">Paracoccus saliphilus</name>
    <dbReference type="NCBI Taxonomy" id="405559"/>
    <lineage>
        <taxon>Bacteria</taxon>
        <taxon>Pseudomonadati</taxon>
        <taxon>Pseudomonadota</taxon>
        <taxon>Alphaproteobacteria</taxon>
        <taxon>Rhodobacterales</taxon>
        <taxon>Paracoccaceae</taxon>
        <taxon>Paracoccus</taxon>
    </lineage>
</organism>
<evidence type="ECO:0000313" key="4">
    <source>
        <dbReference type="EMBL" id="SIT14844.1"/>
    </source>
</evidence>
<dbReference type="InterPro" id="IPR001926">
    <property type="entry name" value="TrpB-like_PALP"/>
</dbReference>
<dbReference type="PANTHER" id="PTHR10314">
    <property type="entry name" value="CYSTATHIONINE BETA-SYNTHASE"/>
    <property type="match status" value="1"/>
</dbReference>
<accession>A0AA45W853</accession>
<dbReference type="InterPro" id="IPR036052">
    <property type="entry name" value="TrpB-like_PALP_sf"/>
</dbReference>
<gene>
    <name evidence="4" type="ORF">SAMN05421772_1257</name>
</gene>
<dbReference type="Proteomes" id="UP000186216">
    <property type="component" value="Unassembled WGS sequence"/>
</dbReference>
<name>A0AA45W853_9RHOB</name>
<feature type="domain" description="Tryptophan synthase beta chain-like PALP" evidence="3">
    <location>
        <begin position="32"/>
        <end position="144"/>
    </location>
</feature>
<evidence type="ECO:0000256" key="2">
    <source>
        <dbReference type="ARBA" id="ARBA00022898"/>
    </source>
</evidence>
<dbReference type="SUPFAM" id="SSF53686">
    <property type="entry name" value="Tryptophan synthase beta subunit-like PLP-dependent enzymes"/>
    <property type="match status" value="1"/>
</dbReference>
<evidence type="ECO:0000259" key="3">
    <source>
        <dbReference type="Pfam" id="PF00291"/>
    </source>
</evidence>
<reference evidence="4 5" key="1">
    <citation type="submission" date="2017-01" db="EMBL/GenBank/DDBJ databases">
        <authorList>
            <person name="Varghese N."/>
            <person name="Submissions S."/>
        </authorList>
    </citation>
    <scope>NUCLEOTIDE SEQUENCE [LARGE SCALE GENOMIC DNA]</scope>
    <source>
        <strain evidence="4 5">DSM 18447</strain>
    </source>
</reference>
<evidence type="ECO:0000313" key="5">
    <source>
        <dbReference type="Proteomes" id="UP000186216"/>
    </source>
</evidence>
<dbReference type="GO" id="GO:1901605">
    <property type="term" value="P:alpha-amino acid metabolic process"/>
    <property type="evidence" value="ECO:0007669"/>
    <property type="project" value="UniProtKB-ARBA"/>
</dbReference>
<dbReference type="InterPro" id="IPR050214">
    <property type="entry name" value="Cys_Synth/Cystath_Beta-Synth"/>
</dbReference>
<keyword evidence="2" id="KW-0663">Pyridoxal phosphate</keyword>
<dbReference type="AlphaFoldDB" id="A0AA45W853"/>
<dbReference type="Pfam" id="PF00291">
    <property type="entry name" value="PALP"/>
    <property type="match status" value="1"/>
</dbReference>
<comment type="cofactor">
    <cofactor evidence="1">
        <name>pyridoxal 5'-phosphate</name>
        <dbReference type="ChEBI" id="CHEBI:597326"/>
    </cofactor>
</comment>
<sequence length="212" mass="23503">MRIQRDFLTAYELPRPARLAANLYAACFPLMKLLPARYILERARADGKLLPCGKVAETTSGTLGLALAMLSATEGFKLTLISATSLIDQSLTDRLRNLGAHLEIIEDPEGSGAQRERLTRLQAILEEQPGTFWPRQYDNPDNRLYVTMPPGIIAMILASHVAANPRLPSPGATFGRNLWKTPRSKSWKRHMSLVFCKASACLSTRHSLHPPS</sequence>